<protein>
    <recommendedName>
        <fullName evidence="1">MOSC domain-containing protein</fullName>
    </recommendedName>
</protein>
<dbReference type="OrthoDB" id="5735964at2"/>
<evidence type="ECO:0000313" key="3">
    <source>
        <dbReference type="Proteomes" id="UP000035763"/>
    </source>
</evidence>
<dbReference type="EMBL" id="CAJA01000079">
    <property type="protein sequence ID" value="CCH72462.1"/>
    <property type="molecule type" value="Genomic_DNA"/>
</dbReference>
<gene>
    <name evidence="2" type="ORF">BN11_170014</name>
</gene>
<dbReference type="PROSITE" id="PS51340">
    <property type="entry name" value="MOSC"/>
    <property type="match status" value="1"/>
</dbReference>
<accession>W6JU91</accession>
<sequence length="196" mass="21595">MAPTRVAHYRTPEELAEFLPTLDATAKDRGTVKLIVRRPAVGEREVLGVGRLDPAYGLQGDTWIERGSKRTSDGSSHPDMQLNVMSHPMVEFLAQDPALEPLAGDQLYLDLDLSQDNLPEWTLLLFGDPDAPGAVIQVTDQPHTGCKKFVERFGPEAMRFVNGKDGRPRRLRGLNARVTQAGEVRVGDTVTVRRAG</sequence>
<dbReference type="SUPFAM" id="SSF50800">
    <property type="entry name" value="PK beta-barrel domain-like"/>
    <property type="match status" value="1"/>
</dbReference>
<dbReference type="RefSeq" id="WP_048693797.1">
    <property type="nucleotide sequence ID" value="NZ_HG764815.1"/>
</dbReference>
<organism evidence="2 3">
    <name type="scientific">Nostocoides australiense Ben110</name>
    <dbReference type="NCBI Taxonomy" id="1193182"/>
    <lineage>
        <taxon>Bacteria</taxon>
        <taxon>Bacillati</taxon>
        <taxon>Actinomycetota</taxon>
        <taxon>Actinomycetes</taxon>
        <taxon>Micrococcales</taxon>
        <taxon>Intrasporangiaceae</taxon>
        <taxon>Nostocoides</taxon>
    </lineage>
</organism>
<dbReference type="InterPro" id="IPR011037">
    <property type="entry name" value="Pyrv_Knase-like_insert_dom_sf"/>
</dbReference>
<evidence type="ECO:0000259" key="1">
    <source>
        <dbReference type="PROSITE" id="PS51340"/>
    </source>
</evidence>
<name>W6JU91_9MICO</name>
<dbReference type="InterPro" id="IPR005302">
    <property type="entry name" value="MoCF_Sase_C"/>
</dbReference>
<comment type="caution">
    <text evidence="2">The sequence shown here is derived from an EMBL/GenBank/DDBJ whole genome shotgun (WGS) entry which is preliminary data.</text>
</comment>
<feature type="domain" description="MOSC" evidence="1">
    <location>
        <begin position="44"/>
        <end position="193"/>
    </location>
</feature>
<dbReference type="Proteomes" id="UP000035763">
    <property type="component" value="Unassembled WGS sequence"/>
</dbReference>
<dbReference type="GO" id="GO:0003824">
    <property type="term" value="F:catalytic activity"/>
    <property type="evidence" value="ECO:0007669"/>
    <property type="project" value="InterPro"/>
</dbReference>
<dbReference type="AlphaFoldDB" id="W6JU91"/>
<proteinExistence type="predicted"/>
<reference evidence="2 3" key="1">
    <citation type="journal article" date="2013" name="ISME J.">
        <title>A metabolic model for members of the genus Tetrasphaera involved in enhanced biological phosphorus removal.</title>
        <authorList>
            <person name="Kristiansen R."/>
            <person name="Nguyen H.T.T."/>
            <person name="Saunders A.M."/>
            <person name="Nielsen J.L."/>
            <person name="Wimmer R."/>
            <person name="Le V.Q."/>
            <person name="McIlroy S.J."/>
            <person name="Petrovski S."/>
            <person name="Seviour R.J."/>
            <person name="Calteau A."/>
            <person name="Nielsen K.L."/>
            <person name="Nielsen P.H."/>
        </authorList>
    </citation>
    <scope>NUCLEOTIDE SEQUENCE [LARGE SCALE GENOMIC DNA]</scope>
    <source>
        <strain evidence="2 3">Ben110</strain>
    </source>
</reference>
<evidence type="ECO:0000313" key="2">
    <source>
        <dbReference type="EMBL" id="CCH72462.1"/>
    </source>
</evidence>
<dbReference type="GO" id="GO:0030151">
    <property type="term" value="F:molybdenum ion binding"/>
    <property type="evidence" value="ECO:0007669"/>
    <property type="project" value="InterPro"/>
</dbReference>
<dbReference type="Gene3D" id="2.40.33.20">
    <property type="entry name" value="PK beta-barrel domain-like"/>
    <property type="match status" value="1"/>
</dbReference>
<dbReference type="GO" id="GO:0030170">
    <property type="term" value="F:pyridoxal phosphate binding"/>
    <property type="evidence" value="ECO:0007669"/>
    <property type="project" value="InterPro"/>
</dbReference>
<dbReference type="STRING" id="1193182.BN11_170014"/>
<keyword evidence="3" id="KW-1185">Reference proteome</keyword>